<keyword evidence="1" id="KW-0472">Membrane</keyword>
<reference evidence="2 3" key="2">
    <citation type="submission" date="2018-11" db="EMBL/GenBank/DDBJ databases">
        <authorList>
            <consortium name="Pathogen Informatics"/>
        </authorList>
    </citation>
    <scope>NUCLEOTIDE SEQUENCE [LARGE SCALE GENOMIC DNA]</scope>
    <source>
        <strain evidence="2 3">MHpl1</strain>
    </source>
</reference>
<protein>
    <submittedName>
        <fullName evidence="4">Secreted protein</fullName>
    </submittedName>
</protein>
<dbReference type="WBParaSite" id="HPLM_0000012801-mRNA-1">
    <property type="protein sequence ID" value="HPLM_0000012801-mRNA-1"/>
    <property type="gene ID" value="HPLM_0000012801"/>
</dbReference>
<dbReference type="Proteomes" id="UP000268014">
    <property type="component" value="Unassembled WGS sequence"/>
</dbReference>
<evidence type="ECO:0000256" key="1">
    <source>
        <dbReference type="SAM" id="Phobius"/>
    </source>
</evidence>
<gene>
    <name evidence="2" type="ORF">HPLM_LOCUS129</name>
</gene>
<sequence>MNPRSAAPHWGSIYMDQKLHIEGSFIQVILLLLEFWFTFVCSCAACTHVARSCTRKTCGSVQKWYFLKPFFVTYILFPRLSTSRFQLQYLFL</sequence>
<name>A0A0N4VS66_HAEPC</name>
<evidence type="ECO:0000313" key="2">
    <source>
        <dbReference type="EMBL" id="VDO04524.1"/>
    </source>
</evidence>
<accession>A0A0N4VS66</accession>
<evidence type="ECO:0000313" key="3">
    <source>
        <dbReference type="Proteomes" id="UP000268014"/>
    </source>
</evidence>
<reference evidence="4" key="1">
    <citation type="submission" date="2017-02" db="UniProtKB">
        <authorList>
            <consortium name="WormBaseParasite"/>
        </authorList>
    </citation>
    <scope>IDENTIFICATION</scope>
</reference>
<keyword evidence="1" id="KW-0812">Transmembrane</keyword>
<organism evidence="4">
    <name type="scientific">Haemonchus placei</name>
    <name type="common">Barber's pole worm</name>
    <dbReference type="NCBI Taxonomy" id="6290"/>
    <lineage>
        <taxon>Eukaryota</taxon>
        <taxon>Metazoa</taxon>
        <taxon>Ecdysozoa</taxon>
        <taxon>Nematoda</taxon>
        <taxon>Chromadorea</taxon>
        <taxon>Rhabditida</taxon>
        <taxon>Rhabditina</taxon>
        <taxon>Rhabditomorpha</taxon>
        <taxon>Strongyloidea</taxon>
        <taxon>Trichostrongylidae</taxon>
        <taxon>Haemonchus</taxon>
    </lineage>
</organism>
<keyword evidence="3" id="KW-1185">Reference proteome</keyword>
<keyword evidence="1" id="KW-1133">Transmembrane helix</keyword>
<feature type="transmembrane region" description="Helical" evidence="1">
    <location>
        <begin position="25"/>
        <end position="46"/>
    </location>
</feature>
<dbReference type="AlphaFoldDB" id="A0A0N4VS66"/>
<evidence type="ECO:0000313" key="4">
    <source>
        <dbReference type="WBParaSite" id="HPLM_0000012801-mRNA-1"/>
    </source>
</evidence>
<proteinExistence type="predicted"/>
<dbReference type="EMBL" id="UZAF01000060">
    <property type="protein sequence ID" value="VDO04524.1"/>
    <property type="molecule type" value="Genomic_DNA"/>
</dbReference>